<evidence type="ECO:0008006" key="3">
    <source>
        <dbReference type="Google" id="ProtNLM"/>
    </source>
</evidence>
<evidence type="ECO:0000313" key="2">
    <source>
        <dbReference type="Proteomes" id="UP001396334"/>
    </source>
</evidence>
<proteinExistence type="predicted"/>
<name>A0ABR2SX64_9ROSI</name>
<sequence length="68" mass="7605">MHRRVMKLCHTMSMSEDAMKKRVAFMLVCSHCVAASVASRLASVAWSVFVVASDQARLATKFPTFLQE</sequence>
<accession>A0ABR2SX64</accession>
<protein>
    <recommendedName>
        <fullName evidence="3">Secreted protein</fullName>
    </recommendedName>
</protein>
<comment type="caution">
    <text evidence="1">The sequence shown here is derived from an EMBL/GenBank/DDBJ whole genome shotgun (WGS) entry which is preliminary data.</text>
</comment>
<dbReference type="EMBL" id="JBBPBN010000011">
    <property type="protein sequence ID" value="KAK9029732.1"/>
    <property type="molecule type" value="Genomic_DNA"/>
</dbReference>
<dbReference type="Proteomes" id="UP001396334">
    <property type="component" value="Unassembled WGS sequence"/>
</dbReference>
<reference evidence="1 2" key="1">
    <citation type="journal article" date="2024" name="G3 (Bethesda)">
        <title>Genome assembly of Hibiscus sabdariffa L. provides insights into metabolisms of medicinal natural products.</title>
        <authorList>
            <person name="Kim T."/>
        </authorList>
    </citation>
    <scope>NUCLEOTIDE SEQUENCE [LARGE SCALE GENOMIC DNA]</scope>
    <source>
        <strain evidence="1">TK-2024</strain>
        <tissue evidence="1">Old leaves</tissue>
    </source>
</reference>
<gene>
    <name evidence="1" type="ORF">V6N11_026835</name>
</gene>
<organism evidence="1 2">
    <name type="scientific">Hibiscus sabdariffa</name>
    <name type="common">roselle</name>
    <dbReference type="NCBI Taxonomy" id="183260"/>
    <lineage>
        <taxon>Eukaryota</taxon>
        <taxon>Viridiplantae</taxon>
        <taxon>Streptophyta</taxon>
        <taxon>Embryophyta</taxon>
        <taxon>Tracheophyta</taxon>
        <taxon>Spermatophyta</taxon>
        <taxon>Magnoliopsida</taxon>
        <taxon>eudicotyledons</taxon>
        <taxon>Gunneridae</taxon>
        <taxon>Pentapetalae</taxon>
        <taxon>rosids</taxon>
        <taxon>malvids</taxon>
        <taxon>Malvales</taxon>
        <taxon>Malvaceae</taxon>
        <taxon>Malvoideae</taxon>
        <taxon>Hibiscus</taxon>
    </lineage>
</organism>
<evidence type="ECO:0000313" key="1">
    <source>
        <dbReference type="EMBL" id="KAK9029732.1"/>
    </source>
</evidence>
<keyword evidence="2" id="KW-1185">Reference proteome</keyword>